<dbReference type="Proteomes" id="UP001183629">
    <property type="component" value="Unassembled WGS sequence"/>
</dbReference>
<dbReference type="EMBL" id="JAVDYC010000001">
    <property type="protein sequence ID" value="MDR7321142.1"/>
    <property type="molecule type" value="Genomic_DNA"/>
</dbReference>
<dbReference type="SUPFAM" id="SSF47413">
    <property type="entry name" value="lambda repressor-like DNA-binding domains"/>
    <property type="match status" value="1"/>
</dbReference>
<feature type="domain" description="HTH cro/C1-type" evidence="1">
    <location>
        <begin position="39"/>
        <end position="90"/>
    </location>
</feature>
<dbReference type="SMART" id="SM00530">
    <property type="entry name" value="HTH_XRE"/>
    <property type="match status" value="1"/>
</dbReference>
<evidence type="ECO:0000313" key="3">
    <source>
        <dbReference type="Proteomes" id="UP001183629"/>
    </source>
</evidence>
<name>A0AAE3ZJQ2_9ACTN</name>
<dbReference type="InterPro" id="IPR041413">
    <property type="entry name" value="MLTR_LBD"/>
</dbReference>
<accession>A0AAE3ZJQ2</accession>
<sequence length="280" mass="30422">MTIAPHSRTARLAELGDFLRRRRDALSPRAAGLPDGGRRRAPGLRRDEVAALAHLSVTYYERLEQGRGPHPSAATLAALAGALRLTGERREHLFRLAGQAAPGSPDGDETPDPGLLSLLHANSLTPGYLADELGTVIAQNPLNIALFGPFTGRPGWAGNLVWRWFTAPAWRELLEPGEDHTGTARAYVTDLRAVVARRGHDESAVALVHDLRAASAEFTRMWDEHDVSALHCSDKHIDGLHLRCVVVTSPHSRQRLLLLHPIAGTGTEARLAALARSPQR</sequence>
<protein>
    <submittedName>
        <fullName evidence="2">Transcriptional regulator with XRE-family HTH domain</fullName>
    </submittedName>
</protein>
<keyword evidence="3" id="KW-1185">Reference proteome</keyword>
<comment type="caution">
    <text evidence="2">The sequence shown here is derived from an EMBL/GenBank/DDBJ whole genome shotgun (WGS) entry which is preliminary data.</text>
</comment>
<proteinExistence type="predicted"/>
<dbReference type="PANTHER" id="PTHR35010:SF2">
    <property type="entry name" value="BLL4672 PROTEIN"/>
    <property type="match status" value="1"/>
</dbReference>
<dbReference type="Pfam" id="PF17765">
    <property type="entry name" value="MLTR_LBD"/>
    <property type="match status" value="1"/>
</dbReference>
<dbReference type="RefSeq" id="WP_310409938.1">
    <property type="nucleotide sequence ID" value="NZ_JAVDYC010000001.1"/>
</dbReference>
<reference evidence="2 3" key="1">
    <citation type="submission" date="2023-07" db="EMBL/GenBank/DDBJ databases">
        <title>Sequencing the genomes of 1000 actinobacteria strains.</title>
        <authorList>
            <person name="Klenk H.-P."/>
        </authorList>
    </citation>
    <scope>NUCLEOTIDE SEQUENCE [LARGE SCALE GENOMIC DNA]</scope>
    <source>
        <strain evidence="2 3">DSM 44711</strain>
    </source>
</reference>
<dbReference type="GO" id="GO:0003677">
    <property type="term" value="F:DNA binding"/>
    <property type="evidence" value="ECO:0007669"/>
    <property type="project" value="InterPro"/>
</dbReference>
<dbReference type="PROSITE" id="PS50943">
    <property type="entry name" value="HTH_CROC1"/>
    <property type="match status" value="1"/>
</dbReference>
<gene>
    <name evidence="2" type="ORF">J2S44_001392</name>
</gene>
<dbReference type="InterPro" id="IPR001387">
    <property type="entry name" value="Cro/C1-type_HTH"/>
</dbReference>
<dbReference type="Gene3D" id="1.10.260.40">
    <property type="entry name" value="lambda repressor-like DNA-binding domains"/>
    <property type="match status" value="1"/>
</dbReference>
<organism evidence="2 3">
    <name type="scientific">Catenuloplanes niger</name>
    <dbReference type="NCBI Taxonomy" id="587534"/>
    <lineage>
        <taxon>Bacteria</taxon>
        <taxon>Bacillati</taxon>
        <taxon>Actinomycetota</taxon>
        <taxon>Actinomycetes</taxon>
        <taxon>Micromonosporales</taxon>
        <taxon>Micromonosporaceae</taxon>
        <taxon>Catenuloplanes</taxon>
    </lineage>
</organism>
<dbReference type="Gene3D" id="3.30.450.180">
    <property type="match status" value="1"/>
</dbReference>
<evidence type="ECO:0000259" key="1">
    <source>
        <dbReference type="PROSITE" id="PS50943"/>
    </source>
</evidence>
<dbReference type="CDD" id="cd00093">
    <property type="entry name" value="HTH_XRE"/>
    <property type="match status" value="1"/>
</dbReference>
<dbReference type="AlphaFoldDB" id="A0AAE3ZJQ2"/>
<dbReference type="PANTHER" id="PTHR35010">
    <property type="entry name" value="BLL4672 PROTEIN-RELATED"/>
    <property type="match status" value="1"/>
</dbReference>
<dbReference type="Pfam" id="PF13560">
    <property type="entry name" value="HTH_31"/>
    <property type="match status" value="1"/>
</dbReference>
<dbReference type="InterPro" id="IPR010982">
    <property type="entry name" value="Lambda_DNA-bd_dom_sf"/>
</dbReference>
<evidence type="ECO:0000313" key="2">
    <source>
        <dbReference type="EMBL" id="MDR7321142.1"/>
    </source>
</evidence>